<protein>
    <recommendedName>
        <fullName evidence="5">Lipoprotein</fullName>
    </recommendedName>
</protein>
<evidence type="ECO:0000313" key="3">
    <source>
        <dbReference type="EMBL" id="MFC4911019.1"/>
    </source>
</evidence>
<accession>A0ABV9U480</accession>
<keyword evidence="2" id="KW-0732">Signal</keyword>
<evidence type="ECO:0000256" key="2">
    <source>
        <dbReference type="SAM" id="SignalP"/>
    </source>
</evidence>
<sequence>MKTTRITALAALPLSVVLLSGCGGGPVKAGAAALVGDERISVSGLDRTVRDWWPEFKADPQASANRAEPPEQQQMGGDAASESDVRATLTALVFLKVGDQAARDHGVEPTGGDVDQAIALMDQTPNSNAVSTTLAAGLPKDRVRDVARFNAIQLLLMDRFGWDHTRDSPAAQRAMQRFDQALGEAARKLKVRVNPRFGTFDPTKVAINPVVYRLSAHESGVR</sequence>
<evidence type="ECO:0008006" key="5">
    <source>
        <dbReference type="Google" id="ProtNLM"/>
    </source>
</evidence>
<gene>
    <name evidence="3" type="ORF">ACFPCY_27175</name>
</gene>
<dbReference type="EMBL" id="JBHSIT010000008">
    <property type="protein sequence ID" value="MFC4911019.1"/>
    <property type="molecule type" value="Genomic_DNA"/>
</dbReference>
<comment type="caution">
    <text evidence="3">The sequence shown here is derived from an EMBL/GenBank/DDBJ whole genome shotgun (WGS) entry which is preliminary data.</text>
</comment>
<keyword evidence="4" id="KW-1185">Reference proteome</keyword>
<proteinExistence type="predicted"/>
<reference evidence="4" key="1">
    <citation type="journal article" date="2019" name="Int. J. Syst. Evol. Microbiol.">
        <title>The Global Catalogue of Microorganisms (GCM) 10K type strain sequencing project: providing services to taxonomists for standard genome sequencing and annotation.</title>
        <authorList>
            <consortium name="The Broad Institute Genomics Platform"/>
            <consortium name="The Broad Institute Genome Sequencing Center for Infectious Disease"/>
            <person name="Wu L."/>
            <person name="Ma J."/>
        </authorList>
    </citation>
    <scope>NUCLEOTIDE SEQUENCE [LARGE SCALE GENOMIC DNA]</scope>
    <source>
        <strain evidence="4">KLKA75</strain>
    </source>
</reference>
<feature type="signal peptide" evidence="2">
    <location>
        <begin position="1"/>
        <end position="29"/>
    </location>
</feature>
<name>A0ABV9U480_9ACTN</name>
<feature type="chain" id="PRO_5047500494" description="Lipoprotein" evidence="2">
    <location>
        <begin position="30"/>
        <end position="222"/>
    </location>
</feature>
<organism evidence="3 4">
    <name type="scientific">Actinomadura gamaensis</name>
    <dbReference type="NCBI Taxonomy" id="1763541"/>
    <lineage>
        <taxon>Bacteria</taxon>
        <taxon>Bacillati</taxon>
        <taxon>Actinomycetota</taxon>
        <taxon>Actinomycetes</taxon>
        <taxon>Streptosporangiales</taxon>
        <taxon>Thermomonosporaceae</taxon>
        <taxon>Actinomadura</taxon>
    </lineage>
</organism>
<dbReference type="RefSeq" id="WP_378259667.1">
    <property type="nucleotide sequence ID" value="NZ_JBHSIT010000008.1"/>
</dbReference>
<dbReference type="PROSITE" id="PS51257">
    <property type="entry name" value="PROKAR_LIPOPROTEIN"/>
    <property type="match status" value="1"/>
</dbReference>
<evidence type="ECO:0000256" key="1">
    <source>
        <dbReference type="SAM" id="MobiDB-lite"/>
    </source>
</evidence>
<dbReference type="Proteomes" id="UP001595872">
    <property type="component" value="Unassembled WGS sequence"/>
</dbReference>
<feature type="region of interest" description="Disordered" evidence="1">
    <location>
        <begin position="59"/>
        <end position="82"/>
    </location>
</feature>
<evidence type="ECO:0000313" key="4">
    <source>
        <dbReference type="Proteomes" id="UP001595872"/>
    </source>
</evidence>